<dbReference type="InterPro" id="IPR000960">
    <property type="entry name" value="Flavin_mOase"/>
</dbReference>
<keyword evidence="10" id="KW-1185">Reference proteome</keyword>
<feature type="region of interest" description="Disordered" evidence="8">
    <location>
        <begin position="63"/>
        <end position="82"/>
    </location>
</feature>
<evidence type="ECO:0000256" key="4">
    <source>
        <dbReference type="ARBA" id="ARBA00022827"/>
    </source>
</evidence>
<keyword evidence="3" id="KW-0285">Flavoprotein</keyword>
<sequence length="467" mass="52898">MGSLTPGRFDVRKIAVIGAGPCGLAAAKYLKAQHAFESIVVFEQQAEVGGVWNYHPGVPASYPAPQQDPFLPPDTPLPPGRDARGPPVFPSPMYEKLHSNIPGSLMQFSDKEFPRGVWAFPRRETILEYLLEYAKDVRDLIRFCFQVTNISLVPRDGRDRWHLEARSTVNNETVRDTFDAVVVANGHYATPFIPDMKNMSEFQRTYPSIISHSKQYRNPEPFRNKKVVVVGNGPSGVDIALQINGVCEQPALLSVKEPTPADRLEHTGCREVPEINEFLIEQRGVRFADGSVESDIDAMLFCTGFLYSYPFLPDLRHKLITNGRRVHGLYKHFLYIDHPTLVFPGLNMRAIPWPLSEAQAAVYSALWSNNLDLPSAEEMRRWNAEVEESKGDKLHIFSPPDDGNYINEMHDWAVQARHLGKTPPRWDDETFWVRRIFADAKLRFEKDGCKATTLGELGLYYEPEESG</sequence>
<dbReference type="OrthoDB" id="66881at2759"/>
<comment type="cofactor">
    <cofactor evidence="1">
        <name>FAD</name>
        <dbReference type="ChEBI" id="CHEBI:57692"/>
    </cofactor>
</comment>
<dbReference type="PANTHER" id="PTHR23023">
    <property type="entry name" value="DIMETHYLANILINE MONOOXYGENASE"/>
    <property type="match status" value="1"/>
</dbReference>
<reference evidence="10" key="1">
    <citation type="journal article" date="2014" name="Genome Announc.">
        <title>Genome sequence and annotation of Acremonium chrysogenum, producer of the beta-lactam antibiotic cephalosporin C.</title>
        <authorList>
            <person name="Terfehr D."/>
            <person name="Dahlmann T.A."/>
            <person name="Specht T."/>
            <person name="Zadra I."/>
            <person name="Kuernsteiner H."/>
            <person name="Kueck U."/>
        </authorList>
    </citation>
    <scope>NUCLEOTIDE SEQUENCE [LARGE SCALE GENOMIC DNA]</scope>
    <source>
        <strain evidence="10">ATCC 11550 / CBS 779.69 / DSM 880 / IAM 14645 / JCM 23072 / IMI 49137</strain>
    </source>
</reference>
<dbReference type="EMBL" id="JPKY01000008">
    <property type="protein sequence ID" value="KFH47568.1"/>
    <property type="molecule type" value="Genomic_DNA"/>
</dbReference>
<keyword evidence="5" id="KW-0521">NADP</keyword>
<dbReference type="InterPro" id="IPR036188">
    <property type="entry name" value="FAD/NAD-bd_sf"/>
</dbReference>
<keyword evidence="4" id="KW-0274">FAD</keyword>
<dbReference type="GO" id="GO:0004499">
    <property type="term" value="F:N,N-dimethylaniline monooxygenase activity"/>
    <property type="evidence" value="ECO:0007669"/>
    <property type="project" value="EnsemblFungi"/>
</dbReference>
<evidence type="ECO:0000256" key="2">
    <source>
        <dbReference type="ARBA" id="ARBA00009183"/>
    </source>
</evidence>
<accession>A0A086TDY6</accession>
<dbReference type="GO" id="GO:0050661">
    <property type="term" value="F:NADP binding"/>
    <property type="evidence" value="ECO:0007669"/>
    <property type="project" value="InterPro"/>
</dbReference>
<evidence type="ECO:0000313" key="9">
    <source>
        <dbReference type="EMBL" id="KFH47568.1"/>
    </source>
</evidence>
<evidence type="ECO:0000256" key="3">
    <source>
        <dbReference type="ARBA" id="ARBA00022630"/>
    </source>
</evidence>
<comment type="caution">
    <text evidence="9">The sequence shown here is derived from an EMBL/GenBank/DDBJ whole genome shotgun (WGS) entry which is preliminary data.</text>
</comment>
<proteinExistence type="inferred from homology"/>
<evidence type="ECO:0000313" key="10">
    <source>
        <dbReference type="Proteomes" id="UP000029964"/>
    </source>
</evidence>
<evidence type="ECO:0000256" key="6">
    <source>
        <dbReference type="ARBA" id="ARBA00023002"/>
    </source>
</evidence>
<dbReference type="Pfam" id="PF00743">
    <property type="entry name" value="FMO-like"/>
    <property type="match status" value="2"/>
</dbReference>
<name>A0A086TDY6_HAPC1</name>
<feature type="compositionally biased region" description="Pro residues" evidence="8">
    <location>
        <begin position="70"/>
        <end position="79"/>
    </location>
</feature>
<organism evidence="9 10">
    <name type="scientific">Hapsidospora chrysogenum (strain ATCC 11550 / CBS 779.69 / DSM 880 / IAM 14645 / JCM 23072 / IMI 49137)</name>
    <name type="common">Acremonium chrysogenum</name>
    <dbReference type="NCBI Taxonomy" id="857340"/>
    <lineage>
        <taxon>Eukaryota</taxon>
        <taxon>Fungi</taxon>
        <taxon>Dikarya</taxon>
        <taxon>Ascomycota</taxon>
        <taxon>Pezizomycotina</taxon>
        <taxon>Sordariomycetes</taxon>
        <taxon>Hypocreomycetidae</taxon>
        <taxon>Hypocreales</taxon>
        <taxon>Bionectriaceae</taxon>
        <taxon>Hapsidospora</taxon>
    </lineage>
</organism>
<dbReference type="HOGENOM" id="CLU_006909_5_0_1"/>
<gene>
    <name evidence="9" type="ORF">ACRE_014700</name>
</gene>
<dbReference type="InterPro" id="IPR050346">
    <property type="entry name" value="FMO-like"/>
</dbReference>
<keyword evidence="6" id="KW-0560">Oxidoreductase</keyword>
<dbReference type="Gene3D" id="3.50.50.60">
    <property type="entry name" value="FAD/NAD(P)-binding domain"/>
    <property type="match status" value="2"/>
</dbReference>
<dbReference type="InterPro" id="IPR020946">
    <property type="entry name" value="Flavin_mOase-like"/>
</dbReference>
<evidence type="ECO:0000256" key="5">
    <source>
        <dbReference type="ARBA" id="ARBA00022857"/>
    </source>
</evidence>
<dbReference type="PIRSF" id="PIRSF000332">
    <property type="entry name" value="FMO"/>
    <property type="match status" value="1"/>
</dbReference>
<dbReference type="AlphaFoldDB" id="A0A086TDY6"/>
<dbReference type="Proteomes" id="UP000029964">
    <property type="component" value="Unassembled WGS sequence"/>
</dbReference>
<dbReference type="SUPFAM" id="SSF51905">
    <property type="entry name" value="FAD/NAD(P)-binding domain"/>
    <property type="match status" value="2"/>
</dbReference>
<evidence type="ECO:0000256" key="8">
    <source>
        <dbReference type="SAM" id="MobiDB-lite"/>
    </source>
</evidence>
<dbReference type="STRING" id="857340.A0A086TDY6"/>
<dbReference type="PRINTS" id="PR00419">
    <property type="entry name" value="ADXRDTASE"/>
</dbReference>
<evidence type="ECO:0000256" key="1">
    <source>
        <dbReference type="ARBA" id="ARBA00001974"/>
    </source>
</evidence>
<evidence type="ECO:0000256" key="7">
    <source>
        <dbReference type="ARBA" id="ARBA00023033"/>
    </source>
</evidence>
<dbReference type="GO" id="GO:0071949">
    <property type="term" value="F:FAD binding"/>
    <property type="evidence" value="ECO:0007669"/>
    <property type="project" value="EnsemblFungi"/>
</dbReference>
<dbReference type="Pfam" id="PF13450">
    <property type="entry name" value="NAD_binding_8"/>
    <property type="match status" value="1"/>
</dbReference>
<dbReference type="FunFam" id="3.50.50.60:FF:000138">
    <property type="entry name" value="Flavin-containing monooxygenase"/>
    <property type="match status" value="1"/>
</dbReference>
<comment type="similarity">
    <text evidence="2">Belongs to the FMO family.</text>
</comment>
<keyword evidence="7 9" id="KW-0503">Monooxygenase</keyword>
<protein>
    <submittedName>
        <fullName evidence="9">Thiol-specific monooxygenase-like protein</fullName>
    </submittedName>
</protein>